<protein>
    <recommendedName>
        <fullName evidence="3">Leucine-rich repeat domain-containing protein</fullName>
    </recommendedName>
</protein>
<comment type="caution">
    <text evidence="1">The sequence shown here is derived from an EMBL/GenBank/DDBJ whole genome shotgun (WGS) entry which is preliminary data.</text>
</comment>
<dbReference type="SUPFAM" id="SSF52047">
    <property type="entry name" value="RNI-like"/>
    <property type="match status" value="1"/>
</dbReference>
<name>A0ABV6LEW1_9SPHI</name>
<accession>A0ABV6LEW1</accession>
<keyword evidence="2" id="KW-1185">Reference proteome</keyword>
<dbReference type="Gene3D" id="3.80.10.10">
    <property type="entry name" value="Ribonuclease Inhibitor"/>
    <property type="match status" value="1"/>
</dbReference>
<evidence type="ECO:0000313" key="2">
    <source>
        <dbReference type="Proteomes" id="UP001589828"/>
    </source>
</evidence>
<dbReference type="RefSeq" id="WP_377025732.1">
    <property type="nucleotide sequence ID" value="NZ_JBHLTS010000077.1"/>
</dbReference>
<dbReference type="InterPro" id="IPR032675">
    <property type="entry name" value="LRR_dom_sf"/>
</dbReference>
<organism evidence="1 2">
    <name type="scientific">Mucilaginibacter angelicae</name>
    <dbReference type="NCBI Taxonomy" id="869718"/>
    <lineage>
        <taxon>Bacteria</taxon>
        <taxon>Pseudomonadati</taxon>
        <taxon>Bacteroidota</taxon>
        <taxon>Sphingobacteriia</taxon>
        <taxon>Sphingobacteriales</taxon>
        <taxon>Sphingobacteriaceae</taxon>
        <taxon>Mucilaginibacter</taxon>
    </lineage>
</organism>
<evidence type="ECO:0008006" key="3">
    <source>
        <dbReference type="Google" id="ProtNLM"/>
    </source>
</evidence>
<gene>
    <name evidence="1" type="ORF">ACFFGT_27570</name>
</gene>
<dbReference type="EMBL" id="JBHLTS010000077">
    <property type="protein sequence ID" value="MFC0518004.1"/>
    <property type="molecule type" value="Genomic_DNA"/>
</dbReference>
<evidence type="ECO:0000313" key="1">
    <source>
        <dbReference type="EMBL" id="MFC0518004.1"/>
    </source>
</evidence>
<reference evidence="1 2" key="1">
    <citation type="submission" date="2024-09" db="EMBL/GenBank/DDBJ databases">
        <authorList>
            <person name="Sun Q."/>
            <person name="Mori K."/>
        </authorList>
    </citation>
    <scope>NUCLEOTIDE SEQUENCE [LARGE SCALE GENOMIC DNA]</scope>
    <source>
        <strain evidence="1 2">NCAIM B.02415</strain>
    </source>
</reference>
<dbReference type="Proteomes" id="UP001589828">
    <property type="component" value="Unassembled WGS sequence"/>
</dbReference>
<sequence length="162" mass="18235">MANEGSTADTTTVVSLNYTDFINSLNASNDLHADKLQKLFISNEQEIYQAPLAAGGDLPEGGIYFEYMQQLMGFKNLNELRLINLFVKALPEGFTKLSKLQTLEICLSNNADIDEIIGVLKNMPSLKYLDINGSRLAQKQRVYIREQLTKQGIHVDDYVMLK</sequence>
<proteinExistence type="predicted"/>